<protein>
    <submittedName>
        <fullName evidence="14">Serine/threonine protein kinase</fullName>
    </submittedName>
</protein>
<evidence type="ECO:0000313" key="14">
    <source>
        <dbReference type="EMBL" id="MDG3016920.1"/>
    </source>
</evidence>
<feature type="transmembrane region" description="Helical" evidence="12">
    <location>
        <begin position="487"/>
        <end position="506"/>
    </location>
</feature>
<dbReference type="GO" id="GO:0005524">
    <property type="term" value="F:ATP binding"/>
    <property type="evidence" value="ECO:0007669"/>
    <property type="project" value="UniProtKB-UniRule"/>
</dbReference>
<gene>
    <name evidence="14" type="ORF">NVS88_20410</name>
</gene>
<feature type="transmembrane region" description="Helical" evidence="12">
    <location>
        <begin position="432"/>
        <end position="452"/>
    </location>
</feature>
<dbReference type="SUPFAM" id="SSF56112">
    <property type="entry name" value="Protein kinase-like (PK-like)"/>
    <property type="match status" value="1"/>
</dbReference>
<feature type="compositionally biased region" description="Low complexity" evidence="11">
    <location>
        <begin position="1"/>
        <end position="25"/>
    </location>
</feature>
<dbReference type="PROSITE" id="PS50011">
    <property type="entry name" value="PROTEIN_KINASE_DOM"/>
    <property type="match status" value="1"/>
</dbReference>
<proteinExistence type="inferred from homology"/>
<feature type="transmembrane region" description="Helical" evidence="12">
    <location>
        <begin position="518"/>
        <end position="545"/>
    </location>
</feature>
<keyword evidence="12" id="KW-0472">Membrane</keyword>
<comment type="caution">
    <text evidence="14">The sequence shown here is derived from an EMBL/GenBank/DDBJ whole genome shotgun (WGS) entry which is preliminary data.</text>
</comment>
<dbReference type="InterPro" id="IPR001245">
    <property type="entry name" value="Ser-Thr/Tyr_kinase_cat_dom"/>
</dbReference>
<dbReference type="GO" id="GO:0000922">
    <property type="term" value="C:spindle pole"/>
    <property type="evidence" value="ECO:0007669"/>
    <property type="project" value="UniProtKB-SubCell"/>
</dbReference>
<evidence type="ECO:0000256" key="4">
    <source>
        <dbReference type="ARBA" id="ARBA00022527"/>
    </source>
</evidence>
<dbReference type="Proteomes" id="UP001152755">
    <property type="component" value="Unassembled WGS sequence"/>
</dbReference>
<comment type="subcellular location">
    <subcellularLocation>
        <location evidence="1">Cytoplasm</location>
        <location evidence="1">Cytoskeleton</location>
        <location evidence="1">Microtubule organizing center</location>
        <location evidence="1">Centrosome</location>
    </subcellularLocation>
    <subcellularLocation>
        <location evidence="2">Cytoplasm</location>
        <location evidence="2">Cytoskeleton</location>
        <location evidence="2">Spindle pole</location>
    </subcellularLocation>
</comment>
<dbReference type="PANTHER" id="PTHR43289:SF34">
    <property type="entry name" value="SERINE_THREONINE-PROTEIN KINASE YBDM-RELATED"/>
    <property type="match status" value="1"/>
</dbReference>
<keyword evidence="9" id="KW-0206">Cytoskeleton</keyword>
<feature type="region of interest" description="Disordered" evidence="11">
    <location>
        <begin position="1"/>
        <end position="37"/>
    </location>
</feature>
<dbReference type="InterPro" id="IPR011009">
    <property type="entry name" value="Kinase-like_dom_sf"/>
</dbReference>
<dbReference type="PROSITE" id="PS00107">
    <property type="entry name" value="PROTEIN_KINASE_ATP"/>
    <property type="match status" value="1"/>
</dbReference>
<keyword evidence="5" id="KW-0808">Transferase</keyword>
<accession>A0A9X4M2M4</accession>
<comment type="similarity">
    <text evidence="3">Belongs to the protein kinase superfamily. NEK Ser/Thr protein kinase family. NIMA subfamily.</text>
</comment>
<dbReference type="CDD" id="cd14014">
    <property type="entry name" value="STKc_PknB_like"/>
    <property type="match status" value="1"/>
</dbReference>
<dbReference type="GO" id="GO:0005813">
    <property type="term" value="C:centrosome"/>
    <property type="evidence" value="ECO:0007669"/>
    <property type="project" value="UniProtKB-SubCell"/>
</dbReference>
<evidence type="ECO:0000259" key="13">
    <source>
        <dbReference type="PROSITE" id="PS50011"/>
    </source>
</evidence>
<evidence type="ECO:0000256" key="9">
    <source>
        <dbReference type="ARBA" id="ARBA00023212"/>
    </source>
</evidence>
<dbReference type="InterPro" id="IPR008271">
    <property type="entry name" value="Ser/Thr_kinase_AS"/>
</dbReference>
<keyword evidence="6 10" id="KW-0547">Nucleotide-binding</keyword>
<feature type="transmembrane region" description="Helical" evidence="12">
    <location>
        <begin position="602"/>
        <end position="625"/>
    </location>
</feature>
<evidence type="ECO:0000256" key="2">
    <source>
        <dbReference type="ARBA" id="ARBA00004647"/>
    </source>
</evidence>
<evidence type="ECO:0000256" key="1">
    <source>
        <dbReference type="ARBA" id="ARBA00004300"/>
    </source>
</evidence>
<evidence type="ECO:0000313" key="15">
    <source>
        <dbReference type="Proteomes" id="UP001152755"/>
    </source>
</evidence>
<dbReference type="Gene3D" id="1.10.510.10">
    <property type="entry name" value="Transferase(Phosphotransferase) domain 1"/>
    <property type="match status" value="2"/>
</dbReference>
<feature type="binding site" evidence="10">
    <location>
        <position position="80"/>
    </location>
    <ligand>
        <name>ATP</name>
        <dbReference type="ChEBI" id="CHEBI:30616"/>
    </ligand>
</feature>
<evidence type="ECO:0000256" key="7">
    <source>
        <dbReference type="ARBA" id="ARBA00022777"/>
    </source>
</evidence>
<dbReference type="InterPro" id="IPR000719">
    <property type="entry name" value="Prot_kinase_dom"/>
</dbReference>
<dbReference type="EMBL" id="JANRHA010000019">
    <property type="protein sequence ID" value="MDG3016920.1"/>
    <property type="molecule type" value="Genomic_DNA"/>
</dbReference>
<keyword evidence="7 14" id="KW-0418">Kinase</keyword>
<dbReference type="PANTHER" id="PTHR43289">
    <property type="entry name" value="MITOGEN-ACTIVATED PROTEIN KINASE KINASE KINASE 20-RELATED"/>
    <property type="match status" value="1"/>
</dbReference>
<keyword evidence="4 14" id="KW-0723">Serine/threonine-protein kinase</keyword>
<name>A0A9X4M2M4_9ACTN</name>
<dbReference type="InterPro" id="IPR017441">
    <property type="entry name" value="Protein_kinase_ATP_BS"/>
</dbReference>
<keyword evidence="15" id="KW-1185">Reference proteome</keyword>
<organism evidence="14 15">
    <name type="scientific">Speluncibacter jeojiensis</name>
    <dbReference type="NCBI Taxonomy" id="2710754"/>
    <lineage>
        <taxon>Bacteria</taxon>
        <taxon>Bacillati</taxon>
        <taxon>Actinomycetota</taxon>
        <taxon>Actinomycetes</taxon>
        <taxon>Mycobacteriales</taxon>
        <taxon>Speluncibacteraceae</taxon>
        <taxon>Speluncibacter</taxon>
    </lineage>
</organism>
<evidence type="ECO:0000256" key="12">
    <source>
        <dbReference type="SAM" id="Phobius"/>
    </source>
</evidence>
<dbReference type="PROSITE" id="PS00108">
    <property type="entry name" value="PROTEIN_KINASE_ST"/>
    <property type="match status" value="1"/>
</dbReference>
<dbReference type="GO" id="GO:0004674">
    <property type="term" value="F:protein serine/threonine kinase activity"/>
    <property type="evidence" value="ECO:0007669"/>
    <property type="project" value="UniProtKB-KW"/>
</dbReference>
<dbReference type="SMART" id="SM00220">
    <property type="entry name" value="S_TKc"/>
    <property type="match status" value="1"/>
</dbReference>
<keyword evidence="8 10" id="KW-0067">ATP-binding</keyword>
<dbReference type="AlphaFoldDB" id="A0A9X4M2M4"/>
<evidence type="ECO:0000256" key="3">
    <source>
        <dbReference type="ARBA" id="ARBA00010886"/>
    </source>
</evidence>
<keyword evidence="12" id="KW-1133">Transmembrane helix</keyword>
<evidence type="ECO:0000256" key="11">
    <source>
        <dbReference type="SAM" id="MobiDB-lite"/>
    </source>
</evidence>
<evidence type="ECO:0000256" key="6">
    <source>
        <dbReference type="ARBA" id="ARBA00022741"/>
    </source>
</evidence>
<feature type="transmembrane region" description="Helical" evidence="12">
    <location>
        <begin position="575"/>
        <end position="596"/>
    </location>
</feature>
<evidence type="ECO:0000256" key="10">
    <source>
        <dbReference type="PROSITE-ProRule" id="PRU10141"/>
    </source>
</evidence>
<evidence type="ECO:0000256" key="8">
    <source>
        <dbReference type="ARBA" id="ARBA00022840"/>
    </source>
</evidence>
<reference evidence="14" key="1">
    <citation type="submission" date="2022-08" db="EMBL/GenBank/DDBJ databases">
        <title>Genome analysis of Corynebacteriales strain.</title>
        <authorList>
            <person name="Lee S.D."/>
        </authorList>
    </citation>
    <scope>NUCLEOTIDE SEQUENCE</scope>
    <source>
        <strain evidence="14">D3-21</strain>
    </source>
</reference>
<keyword evidence="12" id="KW-0812">Transmembrane</keyword>
<sequence>MRRAFGSGPAGSSPAAAVAGGAPTEEPTRAAEPPAPDSLDAVEAGQRLDDFDLLVGLGRGAFARVFLARQRSMQRLVAVKISQDSGTEPQTLAQLDHDYIVRVFDQRLLEERRLRVLYMQYVPGGTLLGVLRRVRDTPPEMRRGRLLLEAIDDVLAEKAAIRPSDSAVRAQIAQMSWPDTVAWLGRRLADALNYAGEHGVLHRDIKPANVLLTEEGVPKLADFNISFSSAVAGASPVAYFGGSLAYMSPEQLEACHPGMAGTAADLDTRSDLYALGVMLWELLTGARPFADREDPAGADPDDDPDTEDALQHMLDLRRRAVPAQAQERLPADCPAALRRVLLTCLAPDPGDRWATGAELAQQFDLCLDVHARDLVDPPPRSPRARASRWPAPILAAGIGIPNGVAALYNYHHNKSLIVDGLDPQVQARFDDLAQVINLIVFSLGALLILYFCRRLLTVPPGLRAGRTYDARTLARVRADSLLLGDRVVVVCGLLWLASGIAFPLLLQAAGGSLPTYDFVHFVASQAVCGAMAVAYPFFAVAFYCVRCLYPALLPHGGPGSAADGRKLRGLVRRSIRYLAVAASVPLVAVVGVTFLSHDDFDAVIVAVRVLCVGSIFAFIGAYWLFRMLEADLRALERVVATAPRTT</sequence>
<evidence type="ECO:0000256" key="5">
    <source>
        <dbReference type="ARBA" id="ARBA00022679"/>
    </source>
</evidence>
<feature type="domain" description="Protein kinase" evidence="13">
    <location>
        <begin position="51"/>
        <end position="364"/>
    </location>
</feature>
<dbReference type="Pfam" id="PF07714">
    <property type="entry name" value="PK_Tyr_Ser-Thr"/>
    <property type="match status" value="1"/>
</dbReference>
<keyword evidence="9" id="KW-0963">Cytoplasm</keyword>